<dbReference type="PROSITE" id="PS00108">
    <property type="entry name" value="PROTEIN_KINASE_ST"/>
    <property type="match status" value="1"/>
</dbReference>
<dbReference type="InterPro" id="IPR011009">
    <property type="entry name" value="Kinase-like_dom_sf"/>
</dbReference>
<feature type="domain" description="Protein kinase" evidence="1">
    <location>
        <begin position="450"/>
        <end position="752"/>
    </location>
</feature>
<dbReference type="EMBL" id="RCHU01000254">
    <property type="protein sequence ID" value="TKS10033.1"/>
    <property type="molecule type" value="Genomic_DNA"/>
</dbReference>
<dbReference type="AlphaFoldDB" id="A0A4U5QHM5"/>
<dbReference type="FunFam" id="3.30.200.20:FF:000268">
    <property type="entry name" value="probable receptor-like serine/threonine-protein kinase At5g57670"/>
    <property type="match status" value="1"/>
</dbReference>
<dbReference type="InterPro" id="IPR000719">
    <property type="entry name" value="Prot_kinase_dom"/>
</dbReference>
<evidence type="ECO:0000259" key="1">
    <source>
        <dbReference type="PROSITE" id="PS50011"/>
    </source>
</evidence>
<evidence type="ECO:0000313" key="2">
    <source>
        <dbReference type="EMBL" id="TKS10033.1"/>
    </source>
</evidence>
<proteinExistence type="predicted"/>
<dbReference type="Gene3D" id="1.10.510.10">
    <property type="entry name" value="Transferase(Phosphotransferase) domain 1"/>
    <property type="match status" value="1"/>
</dbReference>
<accession>A0A4U5QHM5</accession>
<sequence length="752" mass="84773">MNARGGWRLRWNQRGLNAMKGELSVREGILAEDLKKMEQVFYGNLIGNSCAECLNCDLPEVAKFVHQVLTSSDNDFQESLGTKDCSRCYKGLVKRVSPVSSSCSIQKVLKKAVKRCAALSVELNPGNSPRNGRSWDKFFANHLPTTIVVWAAQEAKIMLKRDLIKLMGGFKLNPKPCLDTNHASLREEDVNEITSCTFRRIEEVSRDDSAYLKDSTGYKAKVTFRSISVIRRELPETELGWPLLSRTNRSALDTLRNSEVGNMSLVERNSNETKIPSNLKTDYSIVKECKIEGTVIQLFHTSENRSRDGSSNGEDARFGFKQEVSSHPDHVLTKNSTRSGPGWPLLRVKTSASLESFQESQAEKFSVVQRVPSLTDRSEEATTKFQIDFVSKEVERYVQNKMRGYKDKNMGPCLAASMKLPKKMDCFFKVCTSGCKQFGYEELKRATRQFSSENFVGEGGCSNVYKGYLPGGKQVAVKILKQYKEAWSDFSLEIDIMSSLKHKHITPLIGICVEDNHLILVYDFLSQGSLDERLQGKRRKSVLPWKVRFKVAIAIAEALNHLHNECSRPVIHRDVKSSNILLSKDFQPQSPKTTVSMDDLTRLMNNLMQATPLLESGNLKALLDPKTNGKFDVVQMQRMVLAATLCVRQTARLRPKVSQILELLRGEKDEGEWVNSYANDLKKSSDEELDDLFLEFGCKPGLETSFLQLNDDDASHSSVDTASLSRVDVITPSRAGRKSRFMLRDYLKESQG</sequence>
<protein>
    <recommendedName>
        <fullName evidence="1">Protein kinase domain-containing protein</fullName>
    </recommendedName>
</protein>
<dbReference type="SUPFAM" id="SSF56112">
    <property type="entry name" value="Protein kinase-like (PK-like)"/>
    <property type="match status" value="1"/>
</dbReference>
<gene>
    <name evidence="2" type="ORF">D5086_0000086190</name>
</gene>
<dbReference type="Pfam" id="PF00069">
    <property type="entry name" value="Pkinase"/>
    <property type="match status" value="1"/>
</dbReference>
<organism evidence="2">
    <name type="scientific">Populus alba</name>
    <name type="common">White poplar</name>
    <dbReference type="NCBI Taxonomy" id="43335"/>
    <lineage>
        <taxon>Eukaryota</taxon>
        <taxon>Viridiplantae</taxon>
        <taxon>Streptophyta</taxon>
        <taxon>Embryophyta</taxon>
        <taxon>Tracheophyta</taxon>
        <taxon>Spermatophyta</taxon>
        <taxon>Magnoliopsida</taxon>
        <taxon>eudicotyledons</taxon>
        <taxon>Gunneridae</taxon>
        <taxon>Pentapetalae</taxon>
        <taxon>rosids</taxon>
        <taxon>fabids</taxon>
        <taxon>Malpighiales</taxon>
        <taxon>Salicaceae</taxon>
        <taxon>Saliceae</taxon>
        <taxon>Populus</taxon>
    </lineage>
</organism>
<dbReference type="SMART" id="SM00220">
    <property type="entry name" value="S_TKc"/>
    <property type="match status" value="1"/>
</dbReference>
<dbReference type="PROSITE" id="PS50011">
    <property type="entry name" value="PROTEIN_KINASE_DOM"/>
    <property type="match status" value="1"/>
</dbReference>
<reference evidence="2" key="1">
    <citation type="submission" date="2018-10" db="EMBL/GenBank/DDBJ databases">
        <title>Population genomic analysis revealed the cold adaptation of white poplar.</title>
        <authorList>
            <person name="Liu Y.-J."/>
        </authorList>
    </citation>
    <scope>NUCLEOTIDE SEQUENCE [LARGE SCALE GENOMIC DNA]</scope>
    <source>
        <strain evidence="2">PAL-ZL1</strain>
    </source>
</reference>
<dbReference type="InterPro" id="IPR008271">
    <property type="entry name" value="Ser/Thr_kinase_AS"/>
</dbReference>
<dbReference type="Gene3D" id="3.30.200.20">
    <property type="entry name" value="Phosphorylase Kinase, domain 1"/>
    <property type="match status" value="1"/>
</dbReference>
<dbReference type="PANTHER" id="PTHR47987:SF11">
    <property type="entry name" value="RECEPTOR-LIKE CYTOSOLIC SERINE_THREONINE-PROTEIN KINASE RBK1 ISOFORM X1"/>
    <property type="match status" value="1"/>
</dbReference>
<dbReference type="GO" id="GO:0004672">
    <property type="term" value="F:protein kinase activity"/>
    <property type="evidence" value="ECO:0007669"/>
    <property type="project" value="InterPro"/>
</dbReference>
<dbReference type="PANTHER" id="PTHR47987">
    <property type="entry name" value="OS08G0249100 PROTEIN"/>
    <property type="match status" value="1"/>
</dbReference>
<comment type="caution">
    <text evidence="2">The sequence shown here is derived from an EMBL/GenBank/DDBJ whole genome shotgun (WGS) entry which is preliminary data.</text>
</comment>
<name>A0A4U5QHM5_POPAL</name>
<dbReference type="GO" id="GO:0005524">
    <property type="term" value="F:ATP binding"/>
    <property type="evidence" value="ECO:0007669"/>
    <property type="project" value="InterPro"/>
</dbReference>
<dbReference type="InterPro" id="IPR046958">
    <property type="entry name" value="RBK1/2/STUNTED"/>
</dbReference>